<dbReference type="VEuPathDB" id="FungiDB:PC110_g4795"/>
<dbReference type="Proteomes" id="UP000688947">
    <property type="component" value="Unassembled WGS sequence"/>
</dbReference>
<dbReference type="GO" id="GO:0005732">
    <property type="term" value="C:sno(s)RNA-containing ribonucleoprotein complex"/>
    <property type="evidence" value="ECO:0007669"/>
    <property type="project" value="InterPro"/>
</dbReference>
<dbReference type="GO" id="GO:0006538">
    <property type="term" value="P:L-glutamate catabolic process"/>
    <property type="evidence" value="ECO:0007669"/>
    <property type="project" value="TreeGrafter"/>
</dbReference>
<comment type="caution">
    <text evidence="9">The sequence shown here is derived from an EMBL/GenBank/DDBJ whole genome shotgun (WGS) entry which is preliminary data.</text>
</comment>
<keyword evidence="5" id="KW-0456">Lyase</keyword>
<dbReference type="FunFam" id="4.10.280.50:FF:000006">
    <property type="entry name" value="Glutamate decarboxylase"/>
    <property type="match status" value="1"/>
</dbReference>
<dbReference type="Pfam" id="PF04006">
    <property type="entry name" value="Mpp10"/>
    <property type="match status" value="1"/>
</dbReference>
<dbReference type="AlphaFoldDB" id="A0A8T1UL43"/>
<dbReference type="PANTHER" id="PTHR43321:SF3">
    <property type="entry name" value="GLUTAMATE DECARBOXYLASE"/>
    <property type="match status" value="1"/>
</dbReference>
<evidence type="ECO:0000256" key="2">
    <source>
        <dbReference type="ARBA" id="ARBA00009533"/>
    </source>
</evidence>
<feature type="region of interest" description="Disordered" evidence="8">
    <location>
        <begin position="126"/>
        <end position="208"/>
    </location>
</feature>
<evidence type="ECO:0000313" key="10">
    <source>
        <dbReference type="Proteomes" id="UP000688947"/>
    </source>
</evidence>
<dbReference type="EC" id="4.1.1.15" evidence="3"/>
<evidence type="ECO:0000256" key="1">
    <source>
        <dbReference type="ARBA" id="ARBA00001933"/>
    </source>
</evidence>
<feature type="compositionally biased region" description="Acidic residues" evidence="8">
    <location>
        <begin position="134"/>
        <end position="192"/>
    </location>
</feature>
<dbReference type="GO" id="GO:0006364">
    <property type="term" value="P:rRNA processing"/>
    <property type="evidence" value="ECO:0007669"/>
    <property type="project" value="InterPro"/>
</dbReference>
<evidence type="ECO:0000256" key="7">
    <source>
        <dbReference type="PIRSR" id="PIRSR602129-50"/>
    </source>
</evidence>
<proteinExistence type="inferred from homology"/>
<dbReference type="InterPro" id="IPR010107">
    <property type="entry name" value="Glutamate_decarboxylase"/>
</dbReference>
<accession>A0A8T1UL43</accession>
<dbReference type="InterPro" id="IPR002129">
    <property type="entry name" value="PyrdxlP-dep_de-COase"/>
</dbReference>
<comment type="catalytic activity">
    <reaction evidence="6">
        <text>L-glutamate + H(+) = 4-aminobutanoate + CO2</text>
        <dbReference type="Rhea" id="RHEA:17785"/>
        <dbReference type="ChEBI" id="CHEBI:15378"/>
        <dbReference type="ChEBI" id="CHEBI:16526"/>
        <dbReference type="ChEBI" id="CHEBI:29985"/>
        <dbReference type="ChEBI" id="CHEBI:59888"/>
        <dbReference type="EC" id="4.1.1.15"/>
    </reaction>
</comment>
<feature type="modified residue" description="N6-(pyridoxal phosphate)lysine" evidence="7">
    <location>
        <position position="820"/>
    </location>
</feature>
<evidence type="ECO:0000256" key="8">
    <source>
        <dbReference type="SAM" id="MobiDB-lite"/>
    </source>
</evidence>
<dbReference type="GO" id="GO:0005829">
    <property type="term" value="C:cytosol"/>
    <property type="evidence" value="ECO:0007669"/>
    <property type="project" value="TreeGrafter"/>
</dbReference>
<dbReference type="OrthoDB" id="5152799at2759"/>
<dbReference type="VEuPathDB" id="FungiDB:PC110_g4794"/>
<dbReference type="NCBIfam" id="TIGR01788">
    <property type="entry name" value="Glu-decarb-GAD"/>
    <property type="match status" value="1"/>
</dbReference>
<dbReference type="FunFam" id="3.90.1150.160:FF:000006">
    <property type="entry name" value="Glutamate decarboxylase"/>
    <property type="match status" value="1"/>
</dbReference>
<keyword evidence="4 7" id="KW-0663">Pyridoxal phosphate</keyword>
<name>A0A8T1UL43_9STRA</name>
<gene>
    <name evidence="9" type="ORF">JG687_00007074</name>
</gene>
<reference evidence="9" key="1">
    <citation type="submission" date="2021-01" db="EMBL/GenBank/DDBJ databases">
        <title>Phytophthora aleatoria, a newly-described species from Pinus radiata is distinct from Phytophthora cactorum isolates based on comparative genomics.</title>
        <authorList>
            <person name="Mcdougal R."/>
            <person name="Panda P."/>
            <person name="Williams N."/>
            <person name="Studholme D.J."/>
        </authorList>
    </citation>
    <scope>NUCLEOTIDE SEQUENCE</scope>
    <source>
        <strain evidence="9">NZFS 3830</strain>
    </source>
</reference>
<dbReference type="EMBL" id="JAENGZ010000302">
    <property type="protein sequence ID" value="KAG6962572.1"/>
    <property type="molecule type" value="Genomic_DNA"/>
</dbReference>
<comment type="similarity">
    <text evidence="2">Belongs to the group II decarboxylase family.</text>
</comment>
<dbReference type="FunFam" id="3.40.640.10:FF:000017">
    <property type="entry name" value="Glutamate decarboxylase"/>
    <property type="match status" value="1"/>
</dbReference>
<evidence type="ECO:0000313" key="9">
    <source>
        <dbReference type="EMBL" id="KAG6962572.1"/>
    </source>
</evidence>
<comment type="cofactor">
    <cofactor evidence="1 7">
        <name>pyridoxal 5'-phosphate</name>
        <dbReference type="ChEBI" id="CHEBI:597326"/>
    </cofactor>
</comment>
<dbReference type="GO" id="GO:0034457">
    <property type="term" value="C:Mpp10 complex"/>
    <property type="evidence" value="ECO:0007669"/>
    <property type="project" value="InterPro"/>
</dbReference>
<evidence type="ECO:0000256" key="5">
    <source>
        <dbReference type="ARBA" id="ARBA00023239"/>
    </source>
</evidence>
<evidence type="ECO:0000256" key="4">
    <source>
        <dbReference type="ARBA" id="ARBA00022898"/>
    </source>
</evidence>
<dbReference type="Pfam" id="PF00282">
    <property type="entry name" value="Pyridoxal_deC"/>
    <property type="match status" value="1"/>
</dbReference>
<protein>
    <recommendedName>
        <fullName evidence="3">glutamate decarboxylase</fullName>
        <ecNumber evidence="3">4.1.1.15</ecNumber>
    </recommendedName>
</protein>
<sequence>MLTERFERLDLAYETNQLYWTQQTAETTMDASVIASFREKVVQKPEVFFTPSEEVAKEIKAFAKHAYDRTSKYQSKSGGAAPLEELYVDGFDADQVWEQLRLLNGPLVTEMTQRIRTFHKNTDNILLFPSEKQEESEEEEEEEELEEEQKDSDADSDENDSDDDENSDDNTADSDEEEKEPDEEENIDDEELAERGIMSSHQRQRQRLQKEIKDLEHEAISEKPWLLKGEVRSAARPENSLLEAVLDYDRPVKAAPVITEEVSIALEEMIKKRILEDDYDDVIRKFAGNEEDRKNKLEEVSMEKSKEGLGEIYEKEYMKTAMGFEADDESKQDQEEIEVMFKSLCWKLDALSNYHFTPKPAVKELQVKPAVPAIAMEEVVPISVSDANLKAPEEVYEKKRKRGEAVLQSKEEMTQTERKALRNAKKHARRKEKRQREFDERLVAKLNPGLGNKYEKKKMLESIAGAKNITTGTQIEGSSKQFSNSKEFFTRLQVLCALIAPPSRRGAGKNQECKQQQVEQRRLMTPLKPALLPFPIITMQVSTRKYSGDASDMKSETEAVYGHPLMCASLPADVFPQRSVPARVAHQLIKDELALDGNPKMNLASFVTTYMEPEAEDLMVEGLRKNYIDLDQYPQTAEIHNRCVTMLANLYHAPLEPGQTATGTGCIGSSEAIMLAGLAMKRKWKDRRIAAGLPYDKPNMVFGSNVQVCWHKMCKYFEIEIREADVSPDCLVLTAKRARALLDENTIGVSAILGSTFNGEYEDVKAIHDMLVEENERNGWNIPLHVDAASGGFIAPFLSPELEWDFRLPNVKSINVSGHKFGLVYAGMGWALWREPEDLPDDLVFHVNYLGGDQASFTLNFSKGAGNVVAQYYNMLRFGFEGYRRIMEASMENAQLLRGALVATGHFRIVDKQHMPLVAFALIDSSRYSCFDIQDKLKSRGWIVPAYTCSSGAESLAIMRVVVKQNFSSHMANMLVQDIMKAIEALEKHHILVDTAMSSPKAEKKHFKDIVHSLQANLKHQKSGLTTHGVC</sequence>
<dbReference type="GO" id="GO:0030170">
    <property type="term" value="F:pyridoxal phosphate binding"/>
    <property type="evidence" value="ECO:0007669"/>
    <property type="project" value="InterPro"/>
</dbReference>
<dbReference type="InterPro" id="IPR012173">
    <property type="entry name" value="Mpp10"/>
</dbReference>
<evidence type="ECO:0000256" key="6">
    <source>
        <dbReference type="ARBA" id="ARBA00048868"/>
    </source>
</evidence>
<dbReference type="GO" id="GO:0004351">
    <property type="term" value="F:glutamate decarboxylase activity"/>
    <property type="evidence" value="ECO:0007669"/>
    <property type="project" value="UniProtKB-EC"/>
</dbReference>
<evidence type="ECO:0000256" key="3">
    <source>
        <dbReference type="ARBA" id="ARBA00012421"/>
    </source>
</evidence>
<organism evidence="9 10">
    <name type="scientific">Phytophthora cactorum</name>
    <dbReference type="NCBI Taxonomy" id="29920"/>
    <lineage>
        <taxon>Eukaryota</taxon>
        <taxon>Sar</taxon>
        <taxon>Stramenopiles</taxon>
        <taxon>Oomycota</taxon>
        <taxon>Peronosporomycetes</taxon>
        <taxon>Peronosporales</taxon>
        <taxon>Peronosporaceae</taxon>
        <taxon>Phytophthora</taxon>
    </lineage>
</organism>
<dbReference type="PANTHER" id="PTHR43321">
    <property type="entry name" value="GLUTAMATE DECARBOXYLASE"/>
    <property type="match status" value="1"/>
</dbReference>